<reference evidence="2 3" key="1">
    <citation type="journal article" date="2020" name="IScience">
        <title>Genome Sequencing of the Endangered Kingdonia uniflora (Circaeasteraceae, Ranunculales) Reveals Potential Mechanisms of Evolutionary Specialization.</title>
        <authorList>
            <person name="Sun Y."/>
            <person name="Deng T."/>
            <person name="Zhang A."/>
            <person name="Moore M.J."/>
            <person name="Landis J.B."/>
            <person name="Lin N."/>
            <person name="Zhang H."/>
            <person name="Zhang X."/>
            <person name="Huang J."/>
            <person name="Zhang X."/>
            <person name="Sun H."/>
            <person name="Wang H."/>
        </authorList>
    </citation>
    <scope>NUCLEOTIDE SEQUENCE [LARGE SCALE GENOMIC DNA]</scope>
    <source>
        <strain evidence="2">TB1705</strain>
        <tissue evidence="2">Leaf</tissue>
    </source>
</reference>
<feature type="non-terminal residue" evidence="2">
    <location>
        <position position="62"/>
    </location>
</feature>
<feature type="region of interest" description="Disordered" evidence="1">
    <location>
        <begin position="1"/>
        <end position="62"/>
    </location>
</feature>
<evidence type="ECO:0000313" key="2">
    <source>
        <dbReference type="EMBL" id="KAF6148049.1"/>
    </source>
</evidence>
<comment type="caution">
    <text evidence="2">The sequence shown here is derived from an EMBL/GenBank/DDBJ whole genome shotgun (WGS) entry which is preliminary data.</text>
</comment>
<evidence type="ECO:0000256" key="1">
    <source>
        <dbReference type="SAM" id="MobiDB-lite"/>
    </source>
</evidence>
<protein>
    <submittedName>
        <fullName evidence="2">Uncharacterized protein</fullName>
    </submittedName>
</protein>
<proteinExistence type="predicted"/>
<keyword evidence="3" id="KW-1185">Reference proteome</keyword>
<accession>A0A7J7LZL0</accession>
<sequence>ISLPPTTKCDTALTGDASTAPGVQRNKGPCGVHGLTVGVYHPSSRERRASGIQPTDARATSG</sequence>
<gene>
    <name evidence="2" type="ORF">GIB67_024224</name>
</gene>
<evidence type="ECO:0000313" key="3">
    <source>
        <dbReference type="Proteomes" id="UP000541444"/>
    </source>
</evidence>
<name>A0A7J7LZL0_9MAGN</name>
<organism evidence="2 3">
    <name type="scientific">Kingdonia uniflora</name>
    <dbReference type="NCBI Taxonomy" id="39325"/>
    <lineage>
        <taxon>Eukaryota</taxon>
        <taxon>Viridiplantae</taxon>
        <taxon>Streptophyta</taxon>
        <taxon>Embryophyta</taxon>
        <taxon>Tracheophyta</taxon>
        <taxon>Spermatophyta</taxon>
        <taxon>Magnoliopsida</taxon>
        <taxon>Ranunculales</taxon>
        <taxon>Circaeasteraceae</taxon>
        <taxon>Kingdonia</taxon>
    </lineage>
</organism>
<dbReference type="Proteomes" id="UP000541444">
    <property type="component" value="Unassembled WGS sequence"/>
</dbReference>
<dbReference type="EMBL" id="JACGCM010001859">
    <property type="protein sequence ID" value="KAF6148049.1"/>
    <property type="molecule type" value="Genomic_DNA"/>
</dbReference>
<dbReference type="AlphaFoldDB" id="A0A7J7LZL0"/>